<dbReference type="Pfam" id="PF22157">
    <property type="entry name" value="SupH-like_C"/>
    <property type="match status" value="1"/>
</dbReference>
<comment type="catalytic activity">
    <reaction evidence="3">
        <text>Endohydrolysis of (1-&gt;4)-alpha-D-glucosidic linkages in polysaccharides containing three or more (1-&gt;4)-alpha-linked D-glucose units.</text>
        <dbReference type="EC" id="3.2.1.1"/>
    </reaction>
</comment>
<dbReference type="GO" id="GO:0004556">
    <property type="term" value="F:alpha-amylase activity"/>
    <property type="evidence" value="ECO:0007669"/>
    <property type="project" value="UniProtKB-UniRule"/>
</dbReference>
<dbReference type="PANTHER" id="PTHR10357">
    <property type="entry name" value="ALPHA-AMYLASE FAMILY MEMBER"/>
    <property type="match status" value="1"/>
</dbReference>
<dbReference type="EC" id="3.2.1.1" evidence="3"/>
<evidence type="ECO:0000259" key="4">
    <source>
        <dbReference type="SMART" id="SM00642"/>
    </source>
</evidence>
<keyword evidence="6" id="KW-1185">Reference proteome</keyword>
<keyword evidence="3" id="KW-0119">Carbohydrate metabolism</keyword>
<dbReference type="SUPFAM" id="SSF51445">
    <property type="entry name" value="(Trans)glycosidases"/>
    <property type="match status" value="1"/>
</dbReference>
<dbReference type="Gene3D" id="3.20.20.80">
    <property type="entry name" value="Glycosidases"/>
    <property type="match status" value="1"/>
</dbReference>
<dbReference type="GO" id="GO:0043169">
    <property type="term" value="F:cation binding"/>
    <property type="evidence" value="ECO:0007669"/>
    <property type="project" value="InterPro"/>
</dbReference>
<dbReference type="InterPro" id="IPR006047">
    <property type="entry name" value="GH13_cat_dom"/>
</dbReference>
<dbReference type="EMBL" id="RZNC01000010">
    <property type="protein sequence ID" value="RWZ54835.1"/>
    <property type="molecule type" value="Genomic_DNA"/>
</dbReference>
<dbReference type="InterPro" id="IPR017853">
    <property type="entry name" value="GH"/>
</dbReference>
<dbReference type="Gene3D" id="3.90.400.10">
    <property type="entry name" value="Oligo-1,6-glucosidase, Domain 2"/>
    <property type="match status" value="1"/>
</dbReference>
<name>A0A3S3ZE62_9MICO</name>
<dbReference type="Proteomes" id="UP000288603">
    <property type="component" value="Unassembled WGS sequence"/>
</dbReference>
<sequence>MKVTDTSDLWWKTAVVYNLDVETYLDWNDDGVGDFEGLAHRIDYLAELGVTCLWLAPFYPSPQKDNGYDITDYYGVDPRYGHLGDVVEVFRTAKDRGIRIIVDLVVNHTSDQHPWFREALKGKDNPYRDYYRWRDTPPKNQKENAFPDTEDGTWFLDEKSGQYYRHSFYRHQPDLNTANPVVRDEIAKIIGFWFQLGVDGFRVDAVPYLLDDDTPDDPYDFLRTVRRYVGRRSGTGMLLGEVNLPHHEQFGFFGAEDGDGLTMQFDFVTNQALYLALAREDARPIATSLQSRPVLASSNQWGNFVRNHDELNLNQLSEEERQFVFEKFAPEESMRLHGRGIRRRLPPLIDSDPRRLAMVYSLIFSLPGAPVLYYGEEIGMGENLDLSGRESVRSPMQWSDQENGGFSSAPKRKLVTAVTEGGFGPEYVNAAQQRHADSSLFTFIRTLVQAYRNSPEIGWGEFALLEQPHDAVLAHSLRTDTGHLVALHNLGSEAHTVPITLERIEPESRVVDLFHDHVLQPDGKGQLEVPLDGYGHRWFRVVRPGDKRLT</sequence>
<dbReference type="InterPro" id="IPR013780">
    <property type="entry name" value="Glyco_hydro_b"/>
</dbReference>
<keyword evidence="3" id="KW-0326">Glycosidase</keyword>
<comment type="similarity">
    <text evidence="1 2">Belongs to the glycosyl hydrolase 13 family.</text>
</comment>
<dbReference type="PRINTS" id="PR00110">
    <property type="entry name" value="ALPHAAMYLASE"/>
</dbReference>
<dbReference type="SMART" id="SM00642">
    <property type="entry name" value="Aamy"/>
    <property type="match status" value="1"/>
</dbReference>
<dbReference type="InterPro" id="IPR054049">
    <property type="entry name" value="SupH-like_C"/>
</dbReference>
<organism evidence="5 6">
    <name type="scientific">Labedella populi</name>
    <dbReference type="NCBI Taxonomy" id="2498850"/>
    <lineage>
        <taxon>Bacteria</taxon>
        <taxon>Bacillati</taxon>
        <taxon>Actinomycetota</taxon>
        <taxon>Actinomycetes</taxon>
        <taxon>Micrococcales</taxon>
        <taxon>Microbacteriaceae</taxon>
        <taxon>Labedella</taxon>
    </lineage>
</organism>
<dbReference type="GO" id="GO:0005975">
    <property type="term" value="P:carbohydrate metabolic process"/>
    <property type="evidence" value="ECO:0007669"/>
    <property type="project" value="InterPro"/>
</dbReference>
<dbReference type="CDD" id="cd11334">
    <property type="entry name" value="AmyAc_TreS"/>
    <property type="match status" value="1"/>
</dbReference>
<evidence type="ECO:0000313" key="5">
    <source>
        <dbReference type="EMBL" id="RWZ54835.1"/>
    </source>
</evidence>
<evidence type="ECO:0000256" key="2">
    <source>
        <dbReference type="RuleBase" id="RU003615"/>
    </source>
</evidence>
<keyword evidence="3" id="KW-0378">Hydrolase</keyword>
<evidence type="ECO:0000256" key="3">
    <source>
        <dbReference type="RuleBase" id="RU361134"/>
    </source>
</evidence>
<dbReference type="PANTHER" id="PTHR10357:SF219">
    <property type="entry name" value="MALTOSE ALPHA-D-GLUCOSYLTRANSFERASE"/>
    <property type="match status" value="1"/>
</dbReference>
<protein>
    <recommendedName>
        <fullName evidence="3">Alpha-amylase</fullName>
        <ecNumber evidence="3">3.2.1.1</ecNumber>
    </recommendedName>
</protein>
<gene>
    <name evidence="5" type="ORF">ELQ92_16135</name>
</gene>
<dbReference type="SUPFAM" id="SSF51011">
    <property type="entry name" value="Glycosyl hydrolase domain"/>
    <property type="match status" value="1"/>
</dbReference>
<dbReference type="Pfam" id="PF00128">
    <property type="entry name" value="Alpha-amylase"/>
    <property type="match status" value="2"/>
</dbReference>
<dbReference type="InterPro" id="IPR006046">
    <property type="entry name" value="Alpha_amylase"/>
</dbReference>
<dbReference type="InterPro" id="IPR045857">
    <property type="entry name" value="O16G_dom_2"/>
</dbReference>
<proteinExistence type="inferred from homology"/>
<evidence type="ECO:0000256" key="1">
    <source>
        <dbReference type="ARBA" id="ARBA00008061"/>
    </source>
</evidence>
<accession>A0A3S3ZE62</accession>
<feature type="domain" description="Glycosyl hydrolase family 13 catalytic" evidence="4">
    <location>
        <begin position="22"/>
        <end position="412"/>
    </location>
</feature>
<reference evidence="5 6" key="1">
    <citation type="submission" date="2018-12" db="EMBL/GenBank/DDBJ databases">
        <authorList>
            <person name="Li F."/>
        </authorList>
    </citation>
    <scope>NUCLEOTIDE SEQUENCE [LARGE SCALE GENOMIC DNA]</scope>
    <source>
        <strain evidence="5 6">8H24J-4-2</strain>
    </source>
</reference>
<dbReference type="AlphaFoldDB" id="A0A3S3ZE62"/>
<dbReference type="RefSeq" id="WP_128496380.1">
    <property type="nucleotide sequence ID" value="NZ_RZNC01000010.1"/>
</dbReference>
<dbReference type="Gene3D" id="2.60.40.1180">
    <property type="entry name" value="Golgi alpha-mannosidase II"/>
    <property type="match status" value="1"/>
</dbReference>
<evidence type="ECO:0000313" key="6">
    <source>
        <dbReference type="Proteomes" id="UP000288603"/>
    </source>
</evidence>
<dbReference type="OrthoDB" id="9043248at2"/>
<comment type="caution">
    <text evidence="5">The sequence shown here is derived from an EMBL/GenBank/DDBJ whole genome shotgun (WGS) entry which is preliminary data.</text>
</comment>